<evidence type="ECO:0000256" key="4">
    <source>
        <dbReference type="ARBA" id="ARBA00012483"/>
    </source>
</evidence>
<dbReference type="GO" id="GO:0031624">
    <property type="term" value="F:ubiquitin conjugating enzyme binding"/>
    <property type="evidence" value="ECO:0007669"/>
    <property type="project" value="TreeGrafter"/>
</dbReference>
<keyword evidence="6" id="KW-0479">Metal-binding</keyword>
<evidence type="ECO:0000256" key="2">
    <source>
        <dbReference type="ARBA" id="ARBA00004906"/>
    </source>
</evidence>
<dbReference type="InterPro" id="IPR013010">
    <property type="entry name" value="Znf_SIAH"/>
</dbReference>
<evidence type="ECO:0000256" key="6">
    <source>
        <dbReference type="ARBA" id="ARBA00022723"/>
    </source>
</evidence>
<dbReference type="PANTHER" id="PTHR45877">
    <property type="entry name" value="E3 UBIQUITIN-PROTEIN LIGASE SIAH2"/>
    <property type="match status" value="1"/>
</dbReference>
<dbReference type="GO" id="GO:0061630">
    <property type="term" value="F:ubiquitin protein ligase activity"/>
    <property type="evidence" value="ECO:0007669"/>
    <property type="project" value="UniProtKB-EC"/>
</dbReference>
<dbReference type="PANTHER" id="PTHR45877:SF2">
    <property type="entry name" value="E3 UBIQUITIN-PROTEIN LIGASE SINA-RELATED"/>
    <property type="match status" value="1"/>
</dbReference>
<feature type="domain" description="SIAH-type" evidence="12">
    <location>
        <begin position="335"/>
        <end position="393"/>
    </location>
</feature>
<sequence>MILGTINVPITIQELQDISGAELTHRIIMSPELTCKNCENFLYPPIMLIGQLGNVCGFCNDPNIAEIGIRNSVIEAILQTIPVPCRYISRGCSEVMKFSEVSEHLSVCDYRNYYCPLRLFRTCNWEGNLCDLLSHCLERHPSFAICGIDGCFKLDINLSDDCNFLKLLYTENNKFLLQVKCNIQDATLQLVMYYIGSKDKASNMVYTLERNRNGNVDNLYNIAVLHESEFSKELNRDRALTIDITFAKEFLSNALLTTSLKPLSESCTCDVKRNEELIRYLKCPICNNFMKPPIFQCLAGHSLCSNCKLKSIFCPTCRVGFGTTRNYALEALSHDLHFPCLYRDQGCPIVLPGSIITIHESECLLQPYRCPFSQCAWAGTYSTIINHLRIEHGHFTAFSNQIRVRGKVHVSAQHCLIAYGQIFLMCYQRVTELQSTQWSVQLIGPRSIAKMYKFEIGLFDTTNEHRTYVRSEICRDFSCDISSPDSCVNILQKVITRFAHEDKFNYYCRIIKIPATN</sequence>
<dbReference type="AlphaFoldDB" id="A0A8K0DCK5"/>
<evidence type="ECO:0000256" key="9">
    <source>
        <dbReference type="ARBA" id="ARBA00022833"/>
    </source>
</evidence>
<dbReference type="PROSITE" id="PS51081">
    <property type="entry name" value="ZF_SIAH"/>
    <property type="match status" value="2"/>
</dbReference>
<dbReference type="OrthoDB" id="620422at2759"/>
<gene>
    <name evidence="13" type="ORF">ILUMI_05654</name>
</gene>
<evidence type="ECO:0000256" key="1">
    <source>
        <dbReference type="ARBA" id="ARBA00000900"/>
    </source>
</evidence>
<dbReference type="GO" id="GO:0043161">
    <property type="term" value="P:proteasome-mediated ubiquitin-dependent protein catabolic process"/>
    <property type="evidence" value="ECO:0007669"/>
    <property type="project" value="TreeGrafter"/>
</dbReference>
<evidence type="ECO:0000256" key="7">
    <source>
        <dbReference type="ARBA" id="ARBA00022771"/>
    </source>
</evidence>
<keyword evidence="14" id="KW-1185">Reference proteome</keyword>
<evidence type="ECO:0000256" key="5">
    <source>
        <dbReference type="ARBA" id="ARBA00022679"/>
    </source>
</evidence>
<comment type="caution">
    <text evidence="13">The sequence shown here is derived from an EMBL/GenBank/DDBJ whole genome shotgun (WGS) entry which is preliminary data.</text>
</comment>
<comment type="pathway">
    <text evidence="2">Protein modification; protein ubiquitination.</text>
</comment>
<dbReference type="Gene3D" id="3.30.40.10">
    <property type="entry name" value="Zinc/RING finger domain, C3HC4 (zinc finger)"/>
    <property type="match status" value="3"/>
</dbReference>
<accession>A0A8K0DCK5</accession>
<dbReference type="Pfam" id="PF21361">
    <property type="entry name" value="Sina_ZnF"/>
    <property type="match status" value="2"/>
</dbReference>
<dbReference type="InterPro" id="IPR049548">
    <property type="entry name" value="Sina-like_RING"/>
</dbReference>
<evidence type="ECO:0000313" key="14">
    <source>
        <dbReference type="Proteomes" id="UP000801492"/>
    </source>
</evidence>
<keyword evidence="8" id="KW-0833">Ubl conjugation pathway</keyword>
<keyword evidence="7 10" id="KW-0863">Zinc-finger</keyword>
<organism evidence="13 14">
    <name type="scientific">Ignelater luminosus</name>
    <name type="common">Cucubano</name>
    <name type="synonym">Pyrophorus luminosus</name>
    <dbReference type="NCBI Taxonomy" id="2038154"/>
    <lineage>
        <taxon>Eukaryota</taxon>
        <taxon>Metazoa</taxon>
        <taxon>Ecdysozoa</taxon>
        <taxon>Arthropoda</taxon>
        <taxon>Hexapoda</taxon>
        <taxon>Insecta</taxon>
        <taxon>Pterygota</taxon>
        <taxon>Neoptera</taxon>
        <taxon>Endopterygota</taxon>
        <taxon>Coleoptera</taxon>
        <taxon>Polyphaga</taxon>
        <taxon>Elateriformia</taxon>
        <taxon>Elateroidea</taxon>
        <taxon>Elateridae</taxon>
        <taxon>Agrypninae</taxon>
        <taxon>Pyrophorini</taxon>
        <taxon>Ignelater</taxon>
    </lineage>
</organism>
<evidence type="ECO:0000259" key="12">
    <source>
        <dbReference type="PROSITE" id="PS51081"/>
    </source>
</evidence>
<evidence type="ECO:0000313" key="13">
    <source>
        <dbReference type="EMBL" id="KAF2900532.1"/>
    </source>
</evidence>
<comment type="similarity">
    <text evidence="3">Belongs to the SINA (Seven in absentia) family.</text>
</comment>
<evidence type="ECO:0000256" key="8">
    <source>
        <dbReference type="ARBA" id="ARBA00022786"/>
    </source>
</evidence>
<feature type="domain" description="SIAH-type" evidence="12">
    <location>
        <begin position="80"/>
        <end position="141"/>
    </location>
</feature>
<dbReference type="GO" id="GO:0016567">
    <property type="term" value="P:protein ubiquitination"/>
    <property type="evidence" value="ECO:0007669"/>
    <property type="project" value="UniProtKB-UniPathway"/>
</dbReference>
<protein>
    <recommendedName>
        <fullName evidence="4">RING-type E3 ubiquitin transferase</fullName>
        <ecNumber evidence="4">2.3.2.27</ecNumber>
    </recommendedName>
</protein>
<comment type="catalytic activity">
    <reaction evidence="1">
        <text>S-ubiquitinyl-[E2 ubiquitin-conjugating enzyme]-L-cysteine + [acceptor protein]-L-lysine = [E2 ubiquitin-conjugating enzyme]-L-cysteine + N(6)-ubiquitinyl-[acceptor protein]-L-lysine.</text>
        <dbReference type="EC" id="2.3.2.27"/>
    </reaction>
</comment>
<evidence type="ECO:0000256" key="3">
    <source>
        <dbReference type="ARBA" id="ARBA00009119"/>
    </source>
</evidence>
<proteinExistence type="inferred from homology"/>
<dbReference type="GO" id="GO:0005737">
    <property type="term" value="C:cytoplasm"/>
    <property type="evidence" value="ECO:0007669"/>
    <property type="project" value="TreeGrafter"/>
</dbReference>
<dbReference type="UniPathway" id="UPA00143"/>
<keyword evidence="5" id="KW-0808">Transferase</keyword>
<dbReference type="FunFam" id="3.30.40.10:FF:000041">
    <property type="entry name" value="E3 ubiquitin-protein ligase SINAT3"/>
    <property type="match status" value="2"/>
</dbReference>
<evidence type="ECO:0000259" key="11">
    <source>
        <dbReference type="PROSITE" id="PS50089"/>
    </source>
</evidence>
<dbReference type="EC" id="2.3.2.27" evidence="4"/>
<keyword evidence="9" id="KW-0862">Zinc</keyword>
<dbReference type="InterPro" id="IPR004162">
    <property type="entry name" value="SINA-like_animal"/>
</dbReference>
<dbReference type="InterPro" id="IPR001841">
    <property type="entry name" value="Znf_RING"/>
</dbReference>
<reference evidence="13" key="1">
    <citation type="submission" date="2019-08" db="EMBL/GenBank/DDBJ databases">
        <title>The genome of the North American firefly Photinus pyralis.</title>
        <authorList>
            <consortium name="Photinus pyralis genome working group"/>
            <person name="Fallon T.R."/>
            <person name="Sander Lower S.E."/>
            <person name="Weng J.-K."/>
        </authorList>
    </citation>
    <scope>NUCLEOTIDE SEQUENCE</scope>
    <source>
        <strain evidence="13">TRF0915ILg1</strain>
        <tissue evidence="13">Whole body</tissue>
    </source>
</reference>
<dbReference type="Proteomes" id="UP000801492">
    <property type="component" value="Unassembled WGS sequence"/>
</dbReference>
<dbReference type="SUPFAM" id="SSF57850">
    <property type="entry name" value="RING/U-box"/>
    <property type="match status" value="1"/>
</dbReference>
<dbReference type="EMBL" id="VTPC01002133">
    <property type="protein sequence ID" value="KAF2900532.1"/>
    <property type="molecule type" value="Genomic_DNA"/>
</dbReference>
<feature type="domain" description="RING-type" evidence="11">
    <location>
        <begin position="283"/>
        <end position="318"/>
    </location>
</feature>
<dbReference type="InterPro" id="IPR013083">
    <property type="entry name" value="Znf_RING/FYVE/PHD"/>
</dbReference>
<dbReference type="SUPFAM" id="SSF49599">
    <property type="entry name" value="TRAF domain-like"/>
    <property type="match status" value="2"/>
</dbReference>
<name>A0A8K0DCK5_IGNLU</name>
<dbReference type="Pfam" id="PF21362">
    <property type="entry name" value="Sina_RING"/>
    <property type="match status" value="1"/>
</dbReference>
<dbReference type="GO" id="GO:0008270">
    <property type="term" value="F:zinc ion binding"/>
    <property type="evidence" value="ECO:0007669"/>
    <property type="project" value="UniProtKB-KW"/>
</dbReference>
<dbReference type="PROSITE" id="PS50089">
    <property type="entry name" value="ZF_RING_2"/>
    <property type="match status" value="1"/>
</dbReference>
<evidence type="ECO:0000256" key="10">
    <source>
        <dbReference type="PROSITE-ProRule" id="PRU00455"/>
    </source>
</evidence>